<dbReference type="EMBL" id="JAGIOD010000002">
    <property type="protein sequence ID" value="MBP2383661.1"/>
    <property type="molecule type" value="Genomic_DNA"/>
</dbReference>
<dbReference type="Proteomes" id="UP001519290">
    <property type="component" value="Unassembled WGS sequence"/>
</dbReference>
<organism evidence="4 5">
    <name type="scientific">Brachybacterium sacelli</name>
    <dbReference type="NCBI Taxonomy" id="173364"/>
    <lineage>
        <taxon>Bacteria</taxon>
        <taxon>Bacillati</taxon>
        <taxon>Actinomycetota</taxon>
        <taxon>Actinomycetes</taxon>
        <taxon>Micrococcales</taxon>
        <taxon>Dermabacteraceae</taxon>
        <taxon>Brachybacterium</taxon>
    </lineage>
</organism>
<feature type="domain" description="YdbS-like PH" evidence="3">
    <location>
        <begin position="104"/>
        <end position="179"/>
    </location>
</feature>
<accession>A0ABS4X5C4</accession>
<keyword evidence="2" id="KW-0472">Membrane</keyword>
<feature type="transmembrane region" description="Helical" evidence="2">
    <location>
        <begin position="80"/>
        <end position="99"/>
    </location>
</feature>
<evidence type="ECO:0000259" key="3">
    <source>
        <dbReference type="Pfam" id="PF03703"/>
    </source>
</evidence>
<keyword evidence="2" id="KW-1133">Transmembrane helix</keyword>
<evidence type="ECO:0000256" key="2">
    <source>
        <dbReference type="SAM" id="Phobius"/>
    </source>
</evidence>
<dbReference type="InterPro" id="IPR005182">
    <property type="entry name" value="YdbS-like_PH"/>
</dbReference>
<feature type="transmembrane region" description="Helical" evidence="2">
    <location>
        <begin position="56"/>
        <end position="74"/>
    </location>
</feature>
<feature type="region of interest" description="Disordered" evidence="1">
    <location>
        <begin position="1"/>
        <end position="31"/>
    </location>
</feature>
<reference evidence="4 5" key="1">
    <citation type="submission" date="2021-03" db="EMBL/GenBank/DDBJ databases">
        <title>Sequencing the genomes of 1000 actinobacteria strains.</title>
        <authorList>
            <person name="Klenk H.-P."/>
        </authorList>
    </citation>
    <scope>NUCLEOTIDE SEQUENCE [LARGE SCALE GENOMIC DNA]</scope>
    <source>
        <strain evidence="4 5">DSM 14566</strain>
    </source>
</reference>
<evidence type="ECO:0000313" key="4">
    <source>
        <dbReference type="EMBL" id="MBP2383661.1"/>
    </source>
</evidence>
<evidence type="ECO:0000313" key="5">
    <source>
        <dbReference type="Proteomes" id="UP001519290"/>
    </source>
</evidence>
<dbReference type="RefSeq" id="WP_209904446.1">
    <property type="nucleotide sequence ID" value="NZ_BAAAJW010000022.1"/>
</dbReference>
<proteinExistence type="predicted"/>
<gene>
    <name evidence="4" type="ORF">JOF43_003650</name>
</gene>
<feature type="compositionally biased region" description="Low complexity" evidence="1">
    <location>
        <begin position="21"/>
        <end position="31"/>
    </location>
</feature>
<evidence type="ECO:0000256" key="1">
    <source>
        <dbReference type="SAM" id="MobiDB-lite"/>
    </source>
</evidence>
<dbReference type="PANTHER" id="PTHR34473">
    <property type="entry name" value="UPF0699 TRANSMEMBRANE PROTEIN YDBS"/>
    <property type="match status" value="1"/>
</dbReference>
<dbReference type="Pfam" id="PF03703">
    <property type="entry name" value="bPH_2"/>
    <property type="match status" value="1"/>
</dbReference>
<protein>
    <submittedName>
        <fullName evidence="4">Membrane protein YdbS with pleckstrin-like domain</fullName>
    </submittedName>
</protein>
<name>A0ABS4X5C4_9MICO</name>
<sequence length="194" mass="21145">MTSPSAPETPDPSAKPGTGHGLPEPAEAEAHAAGFGLRPPRDHVDSRCRAWWATQTALWAALPVLVLALLGLLIEPARWWLLGAALVLLVLAVPLALVVPRVRWRIHRWEATDDALYSRTGLLWEEWRAAPLSRIQTVDMDRGPLQRSFGLATISVSTASARGAVRISALDAELATELVQRFTHLTEADDEDAT</sequence>
<dbReference type="PANTHER" id="PTHR34473:SF3">
    <property type="entry name" value="TRANSMEMBRANE PROTEIN-RELATED"/>
    <property type="match status" value="1"/>
</dbReference>
<comment type="caution">
    <text evidence="4">The sequence shown here is derived from an EMBL/GenBank/DDBJ whole genome shotgun (WGS) entry which is preliminary data.</text>
</comment>
<keyword evidence="2" id="KW-0812">Transmembrane</keyword>
<keyword evidence="5" id="KW-1185">Reference proteome</keyword>